<evidence type="ECO:0000256" key="3">
    <source>
        <dbReference type="ARBA" id="ARBA00022491"/>
    </source>
</evidence>
<dbReference type="STRING" id="6832.A0A553N916"/>
<evidence type="ECO:0000313" key="16">
    <source>
        <dbReference type="Proteomes" id="UP000318571"/>
    </source>
</evidence>
<sequence length="686" mass="74703">MDPRRSPSPHSSDPFEKIKQTQELLSKIMMASLVPNVSGISSSVPQSQLLSYQMAQIQMLQQMAYMQKLAQDQSQNNRPEESPQSPLDLSSQFSMFKPQETNHQQAEDILKTFPHLAHLGYGGLPGLSGLPTSRAHQVAIPKTPSPSSPSRSPPGSNAKLSGWQSQWLKRSSVEEQEVFKCSTCQGSFSSFQRLTDHMVQSGHFATESSPSFASSSSQRSASPKKSRASSDLQPKRDILKEPLPMPRKLVRGQDVWLGRGAEQTKNILKCMYCQESFPSLEILTSHMKETGHYAKVISQDQITSWKGPPPRNTDSHSKSSPRHELNEVQSVLTCRVCQEPFSTLKDLGEHMLRTNHQDPATSMSLARSMKRDFSDFPGPRSGSVSGNQGSKRQKSLPVKTLLELERSKRDVTSSPVGKNGSMTRSPLSSPGSPSPIGAGVDSESISRPLSTKSACSSVSTESAAISQAKPAPKKSSLGSLEDLIQAKFHSVLKGGQNPAVPHLSKSSPMPEDKGVSPPRNDNPSSKESPGSDPLAALQLLCQDSSAKTTKEPSPRTTQDSGSILAFSWACNEALARSGDSHLIQCPYCDTTFASKGAYRHHLSKVHFTKDDLVPPTRMQKKTPDSLASSSPQPQDESFGEKPKEEVNEEDGGEPPKEGSQNKYQKYTEMAKQLSSQANTKPLSSPA</sequence>
<keyword evidence="11" id="KW-0539">Nucleus</keyword>
<evidence type="ECO:0000256" key="9">
    <source>
        <dbReference type="ARBA" id="ARBA00023125"/>
    </source>
</evidence>
<evidence type="ECO:0000259" key="14">
    <source>
        <dbReference type="PROSITE" id="PS50157"/>
    </source>
</evidence>
<feature type="compositionally biased region" description="Polar residues" evidence="13">
    <location>
        <begin position="519"/>
        <end position="528"/>
    </location>
</feature>
<evidence type="ECO:0000256" key="8">
    <source>
        <dbReference type="ARBA" id="ARBA00023015"/>
    </source>
</evidence>
<feature type="compositionally biased region" description="Low complexity" evidence="13">
    <location>
        <begin position="208"/>
        <end position="221"/>
    </location>
</feature>
<feature type="compositionally biased region" description="Basic and acidic residues" evidence="13">
    <location>
        <begin position="313"/>
        <end position="325"/>
    </location>
</feature>
<feature type="region of interest" description="Disordered" evidence="13">
    <location>
        <begin position="493"/>
        <end position="561"/>
    </location>
</feature>
<accession>A0A553N916</accession>
<feature type="compositionally biased region" description="Polar residues" evidence="13">
    <location>
        <begin position="443"/>
        <end position="455"/>
    </location>
</feature>
<feature type="domain" description="C2H2-type" evidence="14">
    <location>
        <begin position="179"/>
        <end position="208"/>
    </location>
</feature>
<feature type="compositionally biased region" description="Low complexity" evidence="13">
    <location>
        <begin position="425"/>
        <end position="435"/>
    </location>
</feature>
<evidence type="ECO:0000256" key="13">
    <source>
        <dbReference type="SAM" id="MobiDB-lite"/>
    </source>
</evidence>
<dbReference type="PROSITE" id="PS00028">
    <property type="entry name" value="ZINC_FINGER_C2H2_1"/>
    <property type="match status" value="4"/>
</dbReference>
<evidence type="ECO:0000256" key="1">
    <source>
        <dbReference type="ARBA" id="ARBA00007158"/>
    </source>
</evidence>
<keyword evidence="2" id="KW-0217">Developmental protein</keyword>
<evidence type="ECO:0000256" key="10">
    <source>
        <dbReference type="ARBA" id="ARBA00023163"/>
    </source>
</evidence>
<feature type="region of interest" description="Disordered" evidence="13">
    <location>
        <begin position="607"/>
        <end position="686"/>
    </location>
</feature>
<feature type="domain" description="C2H2-type" evidence="14">
    <location>
        <begin position="583"/>
        <end position="611"/>
    </location>
</feature>
<dbReference type="InterPro" id="IPR013087">
    <property type="entry name" value="Znf_C2H2_type"/>
</dbReference>
<evidence type="ECO:0000256" key="7">
    <source>
        <dbReference type="ARBA" id="ARBA00022833"/>
    </source>
</evidence>
<keyword evidence="10" id="KW-0804">Transcription</keyword>
<evidence type="ECO:0000256" key="4">
    <source>
        <dbReference type="ARBA" id="ARBA00022723"/>
    </source>
</evidence>
<feature type="compositionally biased region" description="Basic and acidic residues" evidence="13">
    <location>
        <begin position="402"/>
        <end position="411"/>
    </location>
</feature>
<dbReference type="Pfam" id="PF13894">
    <property type="entry name" value="zf-C2H2_4"/>
    <property type="match status" value="1"/>
</dbReference>
<evidence type="ECO:0000256" key="5">
    <source>
        <dbReference type="ARBA" id="ARBA00022737"/>
    </source>
</evidence>
<dbReference type="Pfam" id="PF12756">
    <property type="entry name" value="zf-C2H2_2"/>
    <property type="match status" value="1"/>
</dbReference>
<keyword evidence="8" id="KW-0805">Transcription regulation</keyword>
<keyword evidence="16" id="KW-1185">Reference proteome</keyword>
<dbReference type="EMBL" id="VCGU01000459">
    <property type="protein sequence ID" value="TRY61937.1"/>
    <property type="molecule type" value="Genomic_DNA"/>
</dbReference>
<gene>
    <name evidence="15" type="ORF">TCAL_08877</name>
</gene>
<feature type="region of interest" description="Disordered" evidence="13">
    <location>
        <begin position="137"/>
        <end position="163"/>
    </location>
</feature>
<keyword evidence="3" id="KW-0678">Repressor</keyword>
<organism evidence="15 16">
    <name type="scientific">Tigriopus californicus</name>
    <name type="common">Marine copepod</name>
    <dbReference type="NCBI Taxonomy" id="6832"/>
    <lineage>
        <taxon>Eukaryota</taxon>
        <taxon>Metazoa</taxon>
        <taxon>Ecdysozoa</taxon>
        <taxon>Arthropoda</taxon>
        <taxon>Crustacea</taxon>
        <taxon>Multicrustacea</taxon>
        <taxon>Hexanauplia</taxon>
        <taxon>Copepoda</taxon>
        <taxon>Harpacticoida</taxon>
        <taxon>Harpacticidae</taxon>
        <taxon>Tigriopus</taxon>
    </lineage>
</organism>
<feature type="region of interest" description="Disordered" evidence="13">
    <location>
        <begin position="300"/>
        <end position="325"/>
    </location>
</feature>
<proteinExistence type="inferred from homology"/>
<keyword evidence="5" id="KW-0677">Repeat</keyword>
<feature type="region of interest" description="Disordered" evidence="13">
    <location>
        <begin position="68"/>
        <end position="90"/>
    </location>
</feature>
<reference evidence="15 16" key="1">
    <citation type="journal article" date="2018" name="Nat. Ecol. Evol.">
        <title>Genomic signatures of mitonuclear coevolution across populations of Tigriopus californicus.</title>
        <authorList>
            <person name="Barreto F.S."/>
            <person name="Watson E.T."/>
            <person name="Lima T.G."/>
            <person name="Willett C.S."/>
            <person name="Edmands S."/>
            <person name="Li W."/>
            <person name="Burton R.S."/>
        </authorList>
    </citation>
    <scope>NUCLEOTIDE SEQUENCE [LARGE SCALE GENOMIC DNA]</scope>
    <source>
        <strain evidence="15 16">San Diego</strain>
    </source>
</reference>
<feature type="compositionally biased region" description="Polar residues" evidence="13">
    <location>
        <begin position="672"/>
        <end position="686"/>
    </location>
</feature>
<dbReference type="PROSITE" id="PS50157">
    <property type="entry name" value="ZINC_FINGER_C2H2_2"/>
    <property type="match status" value="2"/>
</dbReference>
<feature type="compositionally biased region" description="Polar residues" evidence="13">
    <location>
        <begin position="625"/>
        <end position="635"/>
    </location>
</feature>
<evidence type="ECO:0000256" key="6">
    <source>
        <dbReference type="ARBA" id="ARBA00022771"/>
    </source>
</evidence>
<dbReference type="OrthoDB" id="5815793at2759"/>
<keyword evidence="6 12" id="KW-0863">Zinc-finger</keyword>
<dbReference type="PANTHER" id="PTHR12487">
    <property type="entry name" value="TEASHIRT-RELATED"/>
    <property type="match status" value="1"/>
</dbReference>
<keyword evidence="4" id="KW-0479">Metal-binding</keyword>
<dbReference type="Gene3D" id="3.30.160.60">
    <property type="entry name" value="Classic Zinc Finger"/>
    <property type="match status" value="1"/>
</dbReference>
<comment type="similarity">
    <text evidence="1">Belongs to the teashirt C2H2-type zinc-finger protein family.</text>
</comment>
<feature type="region of interest" description="Disordered" evidence="13">
    <location>
        <begin position="371"/>
        <end position="455"/>
    </location>
</feature>
<comment type="caution">
    <text evidence="15">The sequence shown here is derived from an EMBL/GenBank/DDBJ whole genome shotgun (WGS) entry which is preliminary data.</text>
</comment>
<dbReference type="GO" id="GO:0003677">
    <property type="term" value="F:DNA binding"/>
    <property type="evidence" value="ECO:0007669"/>
    <property type="project" value="UniProtKB-KW"/>
</dbReference>
<feature type="region of interest" description="Disordered" evidence="13">
    <location>
        <begin position="205"/>
        <end position="245"/>
    </location>
</feature>
<dbReference type="GO" id="GO:0005634">
    <property type="term" value="C:nucleus"/>
    <property type="evidence" value="ECO:0007669"/>
    <property type="project" value="TreeGrafter"/>
</dbReference>
<dbReference type="PANTHER" id="PTHR12487:SF7">
    <property type="entry name" value="PROTEIN TEASHIRT-RELATED"/>
    <property type="match status" value="1"/>
</dbReference>
<evidence type="ECO:0000313" key="15">
    <source>
        <dbReference type="EMBL" id="TRY61937.1"/>
    </source>
</evidence>
<dbReference type="GO" id="GO:0008270">
    <property type="term" value="F:zinc ion binding"/>
    <property type="evidence" value="ECO:0007669"/>
    <property type="project" value="UniProtKB-KW"/>
</dbReference>
<evidence type="ECO:0000256" key="2">
    <source>
        <dbReference type="ARBA" id="ARBA00022473"/>
    </source>
</evidence>
<evidence type="ECO:0000256" key="11">
    <source>
        <dbReference type="ARBA" id="ARBA00023242"/>
    </source>
</evidence>
<feature type="compositionally biased region" description="Polar residues" evidence="13">
    <location>
        <begin position="70"/>
        <end position="90"/>
    </location>
</feature>
<feature type="compositionally biased region" description="Polar residues" evidence="13">
    <location>
        <begin position="412"/>
        <end position="424"/>
    </location>
</feature>
<dbReference type="GO" id="GO:0000981">
    <property type="term" value="F:DNA-binding transcription factor activity, RNA polymerase II-specific"/>
    <property type="evidence" value="ECO:0007669"/>
    <property type="project" value="TreeGrafter"/>
</dbReference>
<name>A0A553N916_TIGCA</name>
<keyword evidence="9" id="KW-0238">DNA-binding</keyword>
<dbReference type="InterPro" id="IPR041661">
    <property type="entry name" value="ZN622/Rei1/Reh1_Znf-C2H2"/>
</dbReference>
<dbReference type="OMA" id="SKIMMAS"/>
<dbReference type="InterPro" id="IPR027008">
    <property type="entry name" value="Teashirt_fam"/>
</dbReference>
<evidence type="ECO:0000256" key="12">
    <source>
        <dbReference type="PROSITE-ProRule" id="PRU00042"/>
    </source>
</evidence>
<dbReference type="SMART" id="SM00355">
    <property type="entry name" value="ZnF_C2H2"/>
    <property type="match status" value="4"/>
</dbReference>
<protein>
    <recommendedName>
        <fullName evidence="14">C2H2-type domain-containing protein</fullName>
    </recommendedName>
</protein>
<keyword evidence="7" id="KW-0862">Zinc</keyword>
<dbReference type="AlphaFoldDB" id="A0A553N916"/>
<dbReference type="Proteomes" id="UP000318571">
    <property type="component" value="Chromosome 8"/>
</dbReference>
<dbReference type="Pfam" id="PF13912">
    <property type="entry name" value="zf-C2H2_6"/>
    <property type="match status" value="2"/>
</dbReference>